<accession>A0ABV5G9F9</accession>
<evidence type="ECO:0000313" key="2">
    <source>
        <dbReference type="EMBL" id="MFB9075274.1"/>
    </source>
</evidence>
<gene>
    <name evidence="2" type="ORF">ACFFX0_30520</name>
</gene>
<reference evidence="2 3" key="1">
    <citation type="submission" date="2024-09" db="EMBL/GenBank/DDBJ databases">
        <authorList>
            <person name="Sun Q."/>
            <person name="Mori K."/>
        </authorList>
    </citation>
    <scope>NUCLEOTIDE SEQUENCE [LARGE SCALE GENOMIC DNA]</scope>
    <source>
        <strain evidence="2 3">CCM 7609</strain>
    </source>
</reference>
<feature type="compositionally biased region" description="Basic residues" evidence="1">
    <location>
        <begin position="52"/>
        <end position="81"/>
    </location>
</feature>
<organism evidence="2 3">
    <name type="scientific">Citricoccus parietis</name>
    <dbReference type="NCBI Taxonomy" id="592307"/>
    <lineage>
        <taxon>Bacteria</taxon>
        <taxon>Bacillati</taxon>
        <taxon>Actinomycetota</taxon>
        <taxon>Actinomycetes</taxon>
        <taxon>Micrococcales</taxon>
        <taxon>Micrococcaceae</taxon>
        <taxon>Citricoccus</taxon>
    </lineage>
</organism>
<feature type="compositionally biased region" description="Basic residues" evidence="1">
    <location>
        <begin position="34"/>
        <end position="45"/>
    </location>
</feature>
<evidence type="ECO:0000256" key="1">
    <source>
        <dbReference type="SAM" id="MobiDB-lite"/>
    </source>
</evidence>
<protein>
    <submittedName>
        <fullName evidence="2">Uncharacterized protein</fullName>
    </submittedName>
</protein>
<name>A0ABV5G9F9_9MICC</name>
<comment type="caution">
    <text evidence="2">The sequence shown here is derived from an EMBL/GenBank/DDBJ whole genome shotgun (WGS) entry which is preliminary data.</text>
</comment>
<dbReference type="EMBL" id="JBHMFI010000023">
    <property type="protein sequence ID" value="MFB9075274.1"/>
    <property type="molecule type" value="Genomic_DNA"/>
</dbReference>
<evidence type="ECO:0000313" key="3">
    <source>
        <dbReference type="Proteomes" id="UP001589575"/>
    </source>
</evidence>
<dbReference type="Proteomes" id="UP001589575">
    <property type="component" value="Unassembled WGS sequence"/>
</dbReference>
<proteinExistence type="predicted"/>
<keyword evidence="3" id="KW-1185">Reference proteome</keyword>
<sequence length="90" mass="10396">MCRRSMTTGRRGGLPPSTGPPRGTADGGAQQGGRTRRTRQIRAQRIRSAEYRRRRCTPSGRSLRHVRQRRRAARRRLRGPRCRISDHPRP</sequence>
<feature type="region of interest" description="Disordered" evidence="1">
    <location>
        <begin position="1"/>
        <end position="90"/>
    </location>
</feature>